<dbReference type="Gene3D" id="1.10.510.10">
    <property type="entry name" value="Transferase(Phosphotransferase) domain 1"/>
    <property type="match status" value="1"/>
</dbReference>
<dbReference type="AlphaFoldDB" id="A0A5N5QMD2"/>
<dbReference type="PANTHER" id="PTHR44329:SF214">
    <property type="entry name" value="PROTEIN KINASE DOMAIN-CONTAINING PROTEIN"/>
    <property type="match status" value="1"/>
</dbReference>
<keyword evidence="2" id="KW-0418">Kinase</keyword>
<dbReference type="OrthoDB" id="26722at2759"/>
<dbReference type="PANTHER" id="PTHR44329">
    <property type="entry name" value="SERINE/THREONINE-PROTEIN KINASE TNNI3K-RELATED"/>
    <property type="match status" value="1"/>
</dbReference>
<sequence length="378" mass="41965">MIATSTGLLELERSSIYKSQLPIELNPHPAFTTAFARTATANPSSLFAWNSTMFKYLKAAVKAWKKAAAFKAELVPAPAELVNEEYLTSRDISRESHCPGRFSQVYPVRLTNGTKIAIKALITGPCRAVQLDRAAQELHTWNKCRDRNVIALLGLAEFQGQIVMIFPWMENGNLSKYLESKLKSAQNVDRCRMCTQISKGLAYLHKHDVVHGDLNGRNVLISDDGTPVLADFGNSIMVESSLELTRSSRSAFSRRWAAPEILKISLTQSKPADVYALGMVILEVLTGEFPFYGRSDSQVGDLVEQGKHPERPEAHIPTGSLDGGNLWRLLKACWRFKPEKRPSAVTIARLMGSMTDIGLYPPHSNIDEGLAILINWVI</sequence>
<organism evidence="2 3">
    <name type="scientific">Ceratobasidium theobromae</name>
    <dbReference type="NCBI Taxonomy" id="1582974"/>
    <lineage>
        <taxon>Eukaryota</taxon>
        <taxon>Fungi</taxon>
        <taxon>Dikarya</taxon>
        <taxon>Basidiomycota</taxon>
        <taxon>Agaricomycotina</taxon>
        <taxon>Agaricomycetes</taxon>
        <taxon>Cantharellales</taxon>
        <taxon>Ceratobasidiaceae</taxon>
        <taxon>Ceratobasidium</taxon>
    </lineage>
</organism>
<gene>
    <name evidence="2" type="ORF">CTheo_3587</name>
</gene>
<dbReference type="GO" id="GO:0005524">
    <property type="term" value="F:ATP binding"/>
    <property type="evidence" value="ECO:0007669"/>
    <property type="project" value="InterPro"/>
</dbReference>
<comment type="caution">
    <text evidence="2">The sequence shown here is derived from an EMBL/GenBank/DDBJ whole genome shotgun (WGS) entry which is preliminary data.</text>
</comment>
<proteinExistence type="predicted"/>
<keyword evidence="2" id="KW-0808">Transferase</keyword>
<dbReference type="EMBL" id="SSOP01000049">
    <property type="protein sequence ID" value="KAB5592952.1"/>
    <property type="molecule type" value="Genomic_DNA"/>
</dbReference>
<name>A0A5N5QMD2_9AGAM</name>
<dbReference type="InterPro" id="IPR000719">
    <property type="entry name" value="Prot_kinase_dom"/>
</dbReference>
<evidence type="ECO:0000313" key="3">
    <source>
        <dbReference type="Proteomes" id="UP000383932"/>
    </source>
</evidence>
<evidence type="ECO:0000313" key="2">
    <source>
        <dbReference type="EMBL" id="KAB5592952.1"/>
    </source>
</evidence>
<dbReference type="Pfam" id="PF07714">
    <property type="entry name" value="PK_Tyr_Ser-Thr"/>
    <property type="match status" value="1"/>
</dbReference>
<dbReference type="PRINTS" id="PR00109">
    <property type="entry name" value="TYRKINASE"/>
</dbReference>
<feature type="domain" description="Protein kinase" evidence="1">
    <location>
        <begin position="91"/>
        <end position="366"/>
    </location>
</feature>
<dbReference type="PROSITE" id="PS50011">
    <property type="entry name" value="PROTEIN_KINASE_DOM"/>
    <property type="match status" value="1"/>
</dbReference>
<dbReference type="InterPro" id="IPR051681">
    <property type="entry name" value="Ser/Thr_Kinases-Pseudokinases"/>
</dbReference>
<protein>
    <submittedName>
        <fullName evidence="2">Tyrosine-protein kinase SYK</fullName>
    </submittedName>
</protein>
<dbReference type="InterPro" id="IPR001245">
    <property type="entry name" value="Ser-Thr/Tyr_kinase_cat_dom"/>
</dbReference>
<dbReference type="GO" id="GO:0004674">
    <property type="term" value="F:protein serine/threonine kinase activity"/>
    <property type="evidence" value="ECO:0007669"/>
    <property type="project" value="TreeGrafter"/>
</dbReference>
<dbReference type="Proteomes" id="UP000383932">
    <property type="component" value="Unassembled WGS sequence"/>
</dbReference>
<keyword evidence="3" id="KW-1185">Reference proteome</keyword>
<dbReference type="SUPFAM" id="SSF56112">
    <property type="entry name" value="Protein kinase-like (PK-like)"/>
    <property type="match status" value="1"/>
</dbReference>
<accession>A0A5N5QMD2</accession>
<reference evidence="2 3" key="1">
    <citation type="journal article" date="2019" name="Fungal Biol. Biotechnol.">
        <title>Draft genome sequence of fastidious pathogen Ceratobasidium theobromae, which causes vascular-streak dieback in Theobroma cacao.</title>
        <authorList>
            <person name="Ali S.S."/>
            <person name="Asman A."/>
            <person name="Shao J."/>
            <person name="Firmansyah A.P."/>
            <person name="Susilo A.W."/>
            <person name="Rosmana A."/>
            <person name="McMahon P."/>
            <person name="Junaid M."/>
            <person name="Guest D."/>
            <person name="Kheng T.Y."/>
            <person name="Meinhardt L.W."/>
            <person name="Bailey B.A."/>
        </authorList>
    </citation>
    <scope>NUCLEOTIDE SEQUENCE [LARGE SCALE GENOMIC DNA]</scope>
    <source>
        <strain evidence="2 3">CT2</strain>
    </source>
</reference>
<evidence type="ECO:0000259" key="1">
    <source>
        <dbReference type="PROSITE" id="PS50011"/>
    </source>
</evidence>
<dbReference type="InterPro" id="IPR011009">
    <property type="entry name" value="Kinase-like_dom_sf"/>
</dbReference>